<dbReference type="Proteomes" id="UP001556631">
    <property type="component" value="Unassembled WGS sequence"/>
</dbReference>
<feature type="transmembrane region" description="Helical" evidence="6">
    <location>
        <begin position="134"/>
        <end position="153"/>
    </location>
</feature>
<feature type="transmembrane region" description="Helical" evidence="6">
    <location>
        <begin position="215"/>
        <end position="233"/>
    </location>
</feature>
<name>A0ABV3T0W8_9ACTN</name>
<keyword evidence="5 6" id="KW-0472">Membrane</keyword>
<feature type="transmembrane region" description="Helical" evidence="6">
    <location>
        <begin position="100"/>
        <end position="122"/>
    </location>
</feature>
<feature type="transmembrane region" description="Helical" evidence="6">
    <location>
        <begin position="186"/>
        <end position="208"/>
    </location>
</feature>
<dbReference type="Pfam" id="PF02653">
    <property type="entry name" value="BPD_transp_2"/>
    <property type="match status" value="1"/>
</dbReference>
<keyword evidence="3 6" id="KW-0812">Transmembrane</keyword>
<comment type="subcellular location">
    <subcellularLocation>
        <location evidence="1">Cell membrane</location>
        <topology evidence="1">Multi-pass membrane protein</topology>
    </subcellularLocation>
</comment>
<keyword evidence="2" id="KW-1003">Cell membrane</keyword>
<reference evidence="7 8" key="1">
    <citation type="submission" date="2024-07" db="EMBL/GenBank/DDBJ databases">
        <authorList>
            <person name="Lee S."/>
            <person name="Kang M."/>
        </authorList>
    </citation>
    <scope>NUCLEOTIDE SEQUENCE [LARGE SCALE GENOMIC DNA]</scope>
    <source>
        <strain evidence="7 8">DS6</strain>
    </source>
</reference>
<feature type="transmembrane region" description="Helical" evidence="6">
    <location>
        <begin position="373"/>
        <end position="393"/>
    </location>
</feature>
<feature type="transmembrane region" description="Helical" evidence="6">
    <location>
        <begin position="399"/>
        <end position="417"/>
    </location>
</feature>
<keyword evidence="4 6" id="KW-1133">Transmembrane helix</keyword>
<evidence type="ECO:0000256" key="4">
    <source>
        <dbReference type="ARBA" id="ARBA00022989"/>
    </source>
</evidence>
<feature type="transmembrane region" description="Helical" evidence="6">
    <location>
        <begin position="33"/>
        <end position="54"/>
    </location>
</feature>
<evidence type="ECO:0000256" key="1">
    <source>
        <dbReference type="ARBA" id="ARBA00004651"/>
    </source>
</evidence>
<evidence type="ECO:0000313" key="7">
    <source>
        <dbReference type="EMBL" id="MEX0428836.1"/>
    </source>
</evidence>
<dbReference type="InterPro" id="IPR001851">
    <property type="entry name" value="ABC_transp_permease"/>
</dbReference>
<evidence type="ECO:0000256" key="2">
    <source>
        <dbReference type="ARBA" id="ARBA00022475"/>
    </source>
</evidence>
<evidence type="ECO:0000256" key="6">
    <source>
        <dbReference type="SAM" id="Phobius"/>
    </source>
</evidence>
<sequence length="432" mass="44450">MTIIEAPDQGEPDVVVHGVLDTSHSGPTRLVRAAVYGAVGLIALLALGLTVGAGQARLGIGSGSDAHVLALSGKVVVLTLGAVILALAGYQAWQGFGRRATPYVAGVVALLFLVAFLAWVSLHGIKATVDVQGLLQNAIGLSVPLVLGAMAGVMCERSGVINVAIEGQMLAGAWAAAFVGTLAGSWFGLVGGVAAGAVMGLLLALFAIKFMVNQVVLGVVLNVLAAGLTGFFFDAFMANDATRYNQPDLLREWDVPGLSHIPFLGPLLFSANAVVYLTYVVIIAVDVILFRTRWGLRTRAVGEHPRAADTVGIRVLALRYRNVLVGSAIAGLGGAYFTIGSVGAFSKNITSGNGFIALAAVIFGRWSPRGATAAALLFGFASALNTRLSILLPSAPTDLLAMLPYVATIVAVAGLVGKVRAPGADGEPYVKQ</sequence>
<evidence type="ECO:0000256" key="3">
    <source>
        <dbReference type="ARBA" id="ARBA00022692"/>
    </source>
</evidence>
<dbReference type="RefSeq" id="WP_367994806.1">
    <property type="nucleotide sequence ID" value="NZ_JBFPJR010000027.1"/>
</dbReference>
<feature type="transmembrane region" description="Helical" evidence="6">
    <location>
        <begin position="267"/>
        <end position="290"/>
    </location>
</feature>
<feature type="transmembrane region" description="Helical" evidence="6">
    <location>
        <begin position="160"/>
        <end position="180"/>
    </location>
</feature>
<evidence type="ECO:0000256" key="5">
    <source>
        <dbReference type="ARBA" id="ARBA00023136"/>
    </source>
</evidence>
<feature type="transmembrane region" description="Helical" evidence="6">
    <location>
        <begin position="323"/>
        <end position="343"/>
    </location>
</feature>
<dbReference type="PANTHER" id="PTHR43370:SF1">
    <property type="entry name" value="GUANOSINE ABC TRANSPORTER PERMEASE PROTEIN NUPQ"/>
    <property type="match status" value="1"/>
</dbReference>
<dbReference type="PANTHER" id="PTHR43370">
    <property type="entry name" value="SUGAR ABC TRANSPORTER INTEGRAL MEMBRANE PROTEIN-RELATED"/>
    <property type="match status" value="1"/>
</dbReference>
<protein>
    <submittedName>
        <fullName evidence="7">ABC transporter permease</fullName>
    </submittedName>
</protein>
<keyword evidence="8" id="KW-1185">Reference proteome</keyword>
<dbReference type="EMBL" id="JBFPJR010000027">
    <property type="protein sequence ID" value="MEX0428836.1"/>
    <property type="molecule type" value="Genomic_DNA"/>
</dbReference>
<dbReference type="CDD" id="cd06580">
    <property type="entry name" value="TM_PBP1_transp_TpRbsC_like"/>
    <property type="match status" value="1"/>
</dbReference>
<feature type="transmembrane region" description="Helical" evidence="6">
    <location>
        <begin position="66"/>
        <end position="88"/>
    </location>
</feature>
<accession>A0ABV3T0W8</accession>
<comment type="caution">
    <text evidence="7">The sequence shown here is derived from an EMBL/GenBank/DDBJ whole genome shotgun (WGS) entry which is preliminary data.</text>
</comment>
<evidence type="ECO:0000313" key="8">
    <source>
        <dbReference type="Proteomes" id="UP001556631"/>
    </source>
</evidence>
<organism evidence="7 8">
    <name type="scientific">Nocardioides eburneus</name>
    <dbReference type="NCBI Taxonomy" id="3231482"/>
    <lineage>
        <taxon>Bacteria</taxon>
        <taxon>Bacillati</taxon>
        <taxon>Actinomycetota</taxon>
        <taxon>Actinomycetes</taxon>
        <taxon>Propionibacteriales</taxon>
        <taxon>Nocardioidaceae</taxon>
        <taxon>Nocardioides</taxon>
    </lineage>
</organism>
<gene>
    <name evidence="7" type="ORF">AB3X52_14510</name>
</gene>
<proteinExistence type="predicted"/>